<dbReference type="RefSeq" id="WP_155458796.1">
    <property type="nucleotide sequence ID" value="NZ_WNHJ01000797.1"/>
</dbReference>
<comment type="caution">
    <text evidence="1">The sequence shown here is derived from an EMBL/GenBank/DDBJ whole genome shotgun (WGS) entry which is preliminary data.</text>
</comment>
<evidence type="ECO:0000313" key="1">
    <source>
        <dbReference type="EMBL" id="MTV64463.1"/>
    </source>
</evidence>
<feature type="non-terminal residue" evidence="1">
    <location>
        <position position="69"/>
    </location>
</feature>
<gene>
    <name evidence="1" type="ORF">GM539_14095</name>
</gene>
<protein>
    <submittedName>
        <fullName evidence="1">Uncharacterized protein</fullName>
    </submittedName>
</protein>
<evidence type="ECO:0000313" key="2">
    <source>
        <dbReference type="Proteomes" id="UP000474228"/>
    </source>
</evidence>
<reference evidence="1 2" key="1">
    <citation type="submission" date="2019-11" db="EMBL/GenBank/DDBJ databases">
        <title>Growth characteristics of pneumococcus vary with the chemical composition of the capsule and with environmental conditions.</title>
        <authorList>
            <person name="Tothpal A."/>
            <person name="Desobry K."/>
            <person name="Joshi S."/>
            <person name="Wyllie A.L."/>
            <person name="Weinberger D.M."/>
        </authorList>
    </citation>
    <scope>NUCLEOTIDE SEQUENCE [LARGE SCALE GENOMIC DNA]</scope>
    <source>
        <strain evidence="2">pnumococcus22F</strain>
    </source>
</reference>
<organism evidence="1 2">
    <name type="scientific">Streptococcus pneumoniae</name>
    <dbReference type="NCBI Taxonomy" id="1313"/>
    <lineage>
        <taxon>Bacteria</taxon>
        <taxon>Bacillati</taxon>
        <taxon>Bacillota</taxon>
        <taxon>Bacilli</taxon>
        <taxon>Lactobacillales</taxon>
        <taxon>Streptococcaceae</taxon>
        <taxon>Streptococcus</taxon>
    </lineage>
</organism>
<dbReference type="Proteomes" id="UP000474228">
    <property type="component" value="Unassembled WGS sequence"/>
</dbReference>
<name>A0A6G2D6N4_STREE</name>
<sequence length="69" mass="8354">MAPLFLIPLVFTTHKLTNLDTNLDWNYEQKYWGGVRLYPLKDAIGMMDFYKKMCKEYKTDFFLISSDFW</sequence>
<dbReference type="AlphaFoldDB" id="A0A6G2D6N4"/>
<dbReference type="EMBL" id="WNHJ01000797">
    <property type="protein sequence ID" value="MTV64463.1"/>
    <property type="molecule type" value="Genomic_DNA"/>
</dbReference>
<accession>A0A6G2D6N4</accession>
<proteinExistence type="predicted"/>